<dbReference type="AlphaFoldDB" id="A0A0J9WS32"/>
<dbReference type="Pfam" id="PF06985">
    <property type="entry name" value="HET"/>
    <property type="match status" value="1"/>
</dbReference>
<proteinExistence type="predicted"/>
<accession>A0A0J9WS32</accession>
<dbReference type="InterPro" id="IPR010730">
    <property type="entry name" value="HET"/>
</dbReference>
<dbReference type="OrthoDB" id="1262810at2759"/>
<evidence type="ECO:0000259" key="2">
    <source>
        <dbReference type="Pfam" id="PF06985"/>
    </source>
</evidence>
<feature type="domain" description="Heterokaryon incompatibility" evidence="2">
    <location>
        <begin position="81"/>
        <end position="249"/>
    </location>
</feature>
<dbReference type="VEuPathDB" id="FungiDB:FOXG_20842"/>
<dbReference type="PANTHER" id="PTHR24148:SF64">
    <property type="entry name" value="HETEROKARYON INCOMPATIBILITY DOMAIN-CONTAINING PROTEIN"/>
    <property type="match status" value="1"/>
</dbReference>
<feature type="region of interest" description="Disordered" evidence="1">
    <location>
        <begin position="566"/>
        <end position="610"/>
    </location>
</feature>
<reference evidence="3" key="1">
    <citation type="submission" date="2007-04" db="EMBL/GenBank/DDBJ databases">
        <authorList>
            <consortium name="The Broad Institute Genome Sequencing Platform"/>
            <person name="Birren B."/>
            <person name="Lander E."/>
            <person name="Galagan J."/>
            <person name="Nusbaum C."/>
            <person name="Devon K."/>
            <person name="Ma L.-J."/>
            <person name="Jaffe D."/>
            <person name="Butler J."/>
            <person name="Alvarez P."/>
            <person name="Gnerre S."/>
            <person name="Grabherr M."/>
            <person name="Kleber M."/>
            <person name="Mauceli E."/>
            <person name="Brockman W."/>
            <person name="MacCallum I.A."/>
            <person name="Young S."/>
            <person name="LaButti K."/>
            <person name="DeCaprio D."/>
            <person name="Crawford M."/>
            <person name="Koehrsen M."/>
            <person name="Engels R."/>
            <person name="Montgomery P."/>
            <person name="Pearson M."/>
            <person name="Howarth C."/>
            <person name="Larson L."/>
            <person name="White J."/>
            <person name="O'Leary S."/>
            <person name="Kodira C."/>
            <person name="Zeng Q."/>
            <person name="Yandava C."/>
            <person name="Alvarado L."/>
            <person name="Kistler C."/>
            <person name="Shim W.-B."/>
            <person name="Kang S."/>
            <person name="Woloshuk C."/>
        </authorList>
    </citation>
    <scope>NUCLEOTIDE SEQUENCE</scope>
    <source>
        <strain evidence="3">4287</strain>
    </source>
</reference>
<dbReference type="RefSeq" id="XP_018251622.1">
    <property type="nucleotide sequence ID" value="XM_018401154.1"/>
</dbReference>
<evidence type="ECO:0000313" key="4">
    <source>
        <dbReference type="Proteomes" id="UP000009097"/>
    </source>
</evidence>
<sequence>MSGTPLVLRPKNAVNDSEDLPYEYIPLGAGQIRLLRLNAGQEADQLNGELIVESFEELPPRQKAGTPAPTEPIDPKNYVCFDAISYVWGQSTFTDTFFTPQGSIPITASLASILRRLRDEEKSHLYWADGLCINQSDMAEKEVQVSLMGIIYSSAMRVLCDIGEETENIALVLEAIERYWKRNIRHGFVMGQGDSMILSGESTAKLMGIPYPTDEEANAIEDVEGDEWPARYLELISAPWFHRLWVVQEFVLGRDVVMVVGRRHIPWGQLWAGSVWYKGVEWPWDSAKYTNEDLTSLFISYNAMCLVRSCRLIDLNTPHGREFNDTVKLLLCGVEMNQANLPMCMVFFCSHGCTVPRDRYFGILGMVDEDDKEKSLSLRPDYTSPMRDITMRFWKYALQTDSGGELMLCAGLPGRAEEYPSWIRDLSAPKPLNHIWIGAPLSTAWHAAGGPARTWSVDFSKDDTDQCFVQGYHIDDITDKSPNGPSDPFNFVSMTRWIEEAFNFFAGTETSDGDSNTLYPLTADPVREAALKVVMDYNKQDTMSPDDKEFEDMLRIGLSLPRVAFSEDAKEETAEEEITGEKLVEEKATEGETTERETTEEESTEEETIEEKIISEFEDEILTLQELFLRVHKTRGLGYYKTGKGLFALLPKETCVGDSVWILKGCRLPVVLRPSISHRGSYEFVGGGYVYGIMNGEMLEKPQFEWQEVSLR</sequence>
<evidence type="ECO:0000256" key="1">
    <source>
        <dbReference type="SAM" id="MobiDB-lite"/>
    </source>
</evidence>
<feature type="compositionally biased region" description="Acidic residues" evidence="1">
    <location>
        <begin position="598"/>
        <end position="609"/>
    </location>
</feature>
<evidence type="ECO:0000313" key="3">
    <source>
        <dbReference type="EMBL" id="KNB13577.1"/>
    </source>
</evidence>
<name>A0A0J9WS32_FUSO4</name>
<reference evidence="3" key="2">
    <citation type="journal article" date="2010" name="Nature">
        <title>Comparative genomics reveals mobile pathogenicity chromosomes in Fusarium.</title>
        <authorList>
            <person name="Ma L.J."/>
            <person name="van der Does H.C."/>
            <person name="Borkovich K.A."/>
            <person name="Coleman J.J."/>
            <person name="Daboussi M.J."/>
            <person name="Di Pietro A."/>
            <person name="Dufresne M."/>
            <person name="Freitag M."/>
            <person name="Grabherr M."/>
            <person name="Henrissat B."/>
            <person name="Houterman P.M."/>
            <person name="Kang S."/>
            <person name="Shim W.B."/>
            <person name="Woloshuk C."/>
            <person name="Xie X."/>
            <person name="Xu J.R."/>
            <person name="Antoniw J."/>
            <person name="Baker S.E."/>
            <person name="Bluhm B.H."/>
            <person name="Breakspear A."/>
            <person name="Brown D.W."/>
            <person name="Butchko R.A."/>
            <person name="Chapman S."/>
            <person name="Coulson R."/>
            <person name="Coutinho P.M."/>
            <person name="Danchin E.G."/>
            <person name="Diener A."/>
            <person name="Gale L.R."/>
            <person name="Gardiner D.M."/>
            <person name="Goff S."/>
            <person name="Hammond-Kosack K.E."/>
            <person name="Hilburn K."/>
            <person name="Hua-Van A."/>
            <person name="Jonkers W."/>
            <person name="Kazan K."/>
            <person name="Kodira C.D."/>
            <person name="Koehrsen M."/>
            <person name="Kumar L."/>
            <person name="Lee Y.H."/>
            <person name="Li L."/>
            <person name="Manners J.M."/>
            <person name="Miranda-Saavedra D."/>
            <person name="Mukherjee M."/>
            <person name="Park G."/>
            <person name="Park J."/>
            <person name="Park S.Y."/>
            <person name="Proctor R.H."/>
            <person name="Regev A."/>
            <person name="Ruiz-Roldan M.C."/>
            <person name="Sain D."/>
            <person name="Sakthikumar S."/>
            <person name="Sykes S."/>
            <person name="Schwartz D.C."/>
            <person name="Turgeon B.G."/>
            <person name="Wapinski I."/>
            <person name="Yoder O."/>
            <person name="Young S."/>
            <person name="Zeng Q."/>
            <person name="Zhou S."/>
            <person name="Galagan J."/>
            <person name="Cuomo C.A."/>
            <person name="Kistler H.C."/>
            <person name="Rep M."/>
        </authorList>
    </citation>
    <scope>NUCLEOTIDE SEQUENCE [LARGE SCALE GENOMIC DNA]</scope>
    <source>
        <strain evidence="3">4287</strain>
    </source>
</reference>
<dbReference type="PANTHER" id="PTHR24148">
    <property type="entry name" value="ANKYRIN REPEAT DOMAIN-CONTAINING PROTEIN 39 HOMOLOG-RELATED"/>
    <property type="match status" value="1"/>
</dbReference>
<dbReference type="InterPro" id="IPR052895">
    <property type="entry name" value="HetReg/Transcr_Mod"/>
</dbReference>
<dbReference type="EMBL" id="DS231712">
    <property type="protein sequence ID" value="KNB13577.1"/>
    <property type="molecule type" value="Genomic_DNA"/>
</dbReference>
<dbReference type="GeneID" id="28961548"/>
<dbReference type="Pfam" id="PF26639">
    <property type="entry name" value="Het-6_barrel"/>
    <property type="match status" value="1"/>
</dbReference>
<dbReference type="KEGG" id="fox:FOXG_20842"/>
<organism evidence="3 4">
    <name type="scientific">Fusarium oxysporum f. sp. lycopersici (strain 4287 / CBS 123668 / FGSC 9935 / NRRL 34936)</name>
    <name type="common">Fusarium vascular wilt of tomato</name>
    <dbReference type="NCBI Taxonomy" id="426428"/>
    <lineage>
        <taxon>Eukaryota</taxon>
        <taxon>Fungi</taxon>
        <taxon>Dikarya</taxon>
        <taxon>Ascomycota</taxon>
        <taxon>Pezizomycotina</taxon>
        <taxon>Sordariomycetes</taxon>
        <taxon>Hypocreomycetidae</taxon>
        <taxon>Hypocreales</taxon>
        <taxon>Nectriaceae</taxon>
        <taxon>Fusarium</taxon>
        <taxon>Fusarium oxysporum species complex</taxon>
    </lineage>
</organism>
<gene>
    <name evidence="3" type="ORF">FOXG_20842</name>
</gene>
<protein>
    <recommendedName>
        <fullName evidence="2">Heterokaryon incompatibility domain-containing protein</fullName>
    </recommendedName>
</protein>
<feature type="compositionally biased region" description="Basic and acidic residues" evidence="1">
    <location>
        <begin position="579"/>
        <end position="597"/>
    </location>
</feature>
<dbReference type="Proteomes" id="UP000009097">
    <property type="component" value="Unassembled WGS sequence"/>
</dbReference>